<dbReference type="EMBL" id="JACEMZ010000019">
    <property type="protein sequence ID" value="MBA4452346.1"/>
    <property type="molecule type" value="Genomic_DNA"/>
</dbReference>
<evidence type="ECO:0000313" key="1">
    <source>
        <dbReference type="EMBL" id="MBA4452346.1"/>
    </source>
</evidence>
<keyword evidence="1" id="KW-0489">Methyltransferase</keyword>
<sequence length="217" mass="24203">MKFFKKDNFKNYQGKLDVLITIMHNTGFLTDDKVENAIRSIPRHNFVPASQKNEAYENTPIPIMKNQTISQPSVVARMTEWLDLQEGQKVLEIGSGSGWQSAILAKLVGSGKIFTIERHSELAKFAKQNLEKLGIKNVEIINGDGNFGLAEKSPFNRIMITAACKKIPEKLLDQLAMDGLLIAPVGENIQSLVLLKKTHKGIVEIKNQDGYVFVPLV</sequence>
<protein>
    <submittedName>
        <fullName evidence="1">Protein-L-isoaspartate(D-aspartate) O-methyltransferase</fullName>
        <ecNumber evidence="1">2.1.1.77</ecNumber>
    </submittedName>
</protein>
<accession>A0AC60VYE7</accession>
<keyword evidence="1" id="KW-0808">Transferase</keyword>
<comment type="caution">
    <text evidence="1">The sequence shown here is derived from an EMBL/GenBank/DDBJ whole genome shotgun (WGS) entry which is preliminary data.</text>
</comment>
<dbReference type="EC" id="2.1.1.77" evidence="1"/>
<name>A0AC60VYE7_9ARCH</name>
<gene>
    <name evidence="1" type="ORF">H2B03_04130</name>
</gene>
<dbReference type="Proteomes" id="UP000559653">
    <property type="component" value="Unassembled WGS sequence"/>
</dbReference>
<evidence type="ECO:0000313" key="2">
    <source>
        <dbReference type="Proteomes" id="UP000559653"/>
    </source>
</evidence>
<organism evidence="1 2">
    <name type="scientific">Candidatus Nitrosomaritimum aestuariumsis</name>
    <dbReference type="NCBI Taxonomy" id="3342354"/>
    <lineage>
        <taxon>Archaea</taxon>
        <taxon>Nitrososphaerota</taxon>
        <taxon>Nitrososphaeria</taxon>
        <taxon>Nitrosopumilales</taxon>
        <taxon>Nitrosopumilaceae</taxon>
        <taxon>Candidatus Nitrosomaritimum</taxon>
    </lineage>
</organism>
<reference evidence="1 2" key="1">
    <citation type="journal article" date="2020" name="Appl. Environ. Microbiol.">
        <title>Genomic Characteristics of a Novel Species of Ammonia-Oxidizing Archaea from the Jiulong River Estuary.</title>
        <authorList>
            <person name="Zou D."/>
            <person name="Wan R."/>
            <person name="Han L."/>
            <person name="Xu M.N."/>
            <person name="Liu Y."/>
            <person name="Liu H."/>
            <person name="Kao S.J."/>
            <person name="Li M."/>
        </authorList>
    </citation>
    <scope>NUCLEOTIDE SEQUENCE [LARGE SCALE GENOMIC DNA]</scope>
    <source>
        <strain evidence="1">W1bin1</strain>
    </source>
</reference>
<proteinExistence type="predicted"/>